<keyword evidence="1" id="KW-0614">Plasmid</keyword>
<reference evidence="1" key="1">
    <citation type="submission" date="2020-01" db="EMBL/GenBank/DDBJ databases">
        <authorList>
            <person name="Qin S."/>
        </authorList>
    </citation>
    <scope>NUCLEOTIDE SEQUENCE</scope>
    <source>
        <strain evidence="1">CVir17-16-YZ6g</strain>
        <plasmid evidence="1">p17-15-vir-like</plasmid>
    </source>
</reference>
<protein>
    <submittedName>
        <fullName evidence="1">Uncharacterized protein</fullName>
    </submittedName>
</protein>
<dbReference type="EMBL" id="MN956836">
    <property type="protein sequence ID" value="QTX14476.1"/>
    <property type="molecule type" value="Genomic_DNA"/>
</dbReference>
<proteinExistence type="predicted"/>
<name>A0A8B0STF4_KLEPN</name>
<geneLocation type="plasmid" evidence="1">
    <name>p17-15-vir-like</name>
</geneLocation>
<accession>A0A8B0STF4</accession>
<dbReference type="AlphaFoldDB" id="A0A8B0STF4"/>
<evidence type="ECO:0000313" key="1">
    <source>
        <dbReference type="EMBL" id="QTX14476.1"/>
    </source>
</evidence>
<organism evidence="1">
    <name type="scientific">Klebsiella pneumoniae</name>
    <dbReference type="NCBI Taxonomy" id="573"/>
    <lineage>
        <taxon>Bacteria</taxon>
        <taxon>Pseudomonadati</taxon>
        <taxon>Pseudomonadota</taxon>
        <taxon>Gammaproteobacteria</taxon>
        <taxon>Enterobacterales</taxon>
        <taxon>Enterobacteriaceae</taxon>
        <taxon>Klebsiella/Raoultella group</taxon>
        <taxon>Klebsiella</taxon>
        <taxon>Klebsiella pneumoniae complex</taxon>
    </lineage>
</organism>
<sequence>MIAIAKSRTKTIKNLTGIQPFTHPHSMFLSRCSKGSRVFNFNALSCITSVTSAPTCFEYP</sequence>